<dbReference type="HOGENOM" id="CLU_1207620_0_0_2"/>
<dbReference type="RefSeq" id="WP_015285914.1">
    <property type="nucleotide sequence ID" value="NC_019943.1"/>
</dbReference>
<dbReference type="STRING" id="593750.Metfor_1933"/>
<evidence type="ECO:0008006" key="4">
    <source>
        <dbReference type="Google" id="ProtNLM"/>
    </source>
</evidence>
<name>L0HGM9_METFS</name>
<accession>L0HGM9</accession>
<evidence type="ECO:0000313" key="3">
    <source>
        <dbReference type="Proteomes" id="UP000010824"/>
    </source>
</evidence>
<evidence type="ECO:0000313" key="2">
    <source>
        <dbReference type="EMBL" id="AGB02951.1"/>
    </source>
</evidence>
<evidence type="ECO:0000256" key="1">
    <source>
        <dbReference type="SAM" id="Phobius"/>
    </source>
</evidence>
<reference evidence="3" key="1">
    <citation type="submission" date="2011-12" db="EMBL/GenBank/DDBJ databases">
        <title>Complete sequence of Methanoregula formicicum SMSP.</title>
        <authorList>
            <person name="Lucas S."/>
            <person name="Han J."/>
            <person name="Lapidus A."/>
            <person name="Cheng J.-F."/>
            <person name="Goodwin L."/>
            <person name="Pitluck S."/>
            <person name="Peters L."/>
            <person name="Ovchinnikova G."/>
            <person name="Teshima H."/>
            <person name="Detter J.C."/>
            <person name="Han C."/>
            <person name="Tapia R."/>
            <person name="Land M."/>
            <person name="Hauser L."/>
            <person name="Kyrpides N."/>
            <person name="Ivanova N."/>
            <person name="Pagani I."/>
            <person name="Imachi H."/>
            <person name="Tamaki H."/>
            <person name="Sekiguchi Y."/>
            <person name="Kamagata Y."/>
            <person name="Cadillo-Quiroz H."/>
            <person name="Zinder S."/>
            <person name="Liu W.-T."/>
            <person name="Woyke T."/>
        </authorList>
    </citation>
    <scope>NUCLEOTIDE SEQUENCE [LARGE SCALE GENOMIC DNA]</scope>
    <source>
        <strain evidence="3">DSM 22288 / NBRC 105244 / SMSP</strain>
    </source>
</reference>
<protein>
    <recommendedName>
        <fullName evidence="4">Methanolan biosynthesis EpsI domain-containing protein</fullName>
    </recommendedName>
</protein>
<organism evidence="2 3">
    <name type="scientific">Methanoregula formicica (strain DSM 22288 / NBRC 105244 / SMSP)</name>
    <dbReference type="NCBI Taxonomy" id="593750"/>
    <lineage>
        <taxon>Archaea</taxon>
        <taxon>Methanobacteriati</taxon>
        <taxon>Methanobacteriota</taxon>
        <taxon>Stenosarchaea group</taxon>
        <taxon>Methanomicrobia</taxon>
        <taxon>Methanomicrobiales</taxon>
        <taxon>Methanoregulaceae</taxon>
        <taxon>Methanoregula</taxon>
    </lineage>
</organism>
<dbReference type="KEGG" id="mfo:Metfor_1933"/>
<dbReference type="EMBL" id="CP003167">
    <property type="protein sequence ID" value="AGB02951.1"/>
    <property type="molecule type" value="Genomic_DNA"/>
</dbReference>
<keyword evidence="1" id="KW-0812">Transmembrane</keyword>
<keyword evidence="3" id="KW-1185">Reference proteome</keyword>
<dbReference type="OrthoDB" id="107538at2157"/>
<keyword evidence="1" id="KW-0472">Membrane</keyword>
<gene>
    <name evidence="2" type="ordered locus">Metfor_1933</name>
</gene>
<dbReference type="eggNOG" id="arCOG04952">
    <property type="taxonomic scope" value="Archaea"/>
</dbReference>
<sequence length="240" mass="26895" precursor="true">MTSHKQYLLLFFAIIVVSIIIAVGLFEGLKTDPTPPTIRTGWYLPHNTIVWAIAEPGMNQAQSERFVLSGEYDGPAQQFPPLSPYARYENYTREKTGDRYMIAVWYFTKESAFLSSKKKLNAYLTTSGTVTRVSLNYSGFVSTDQYNLTPIGPSAIPLPEHLVTTGYESSNTSGLFYTIEIPGTREQNGGVQTSTGNEYYIVYYGIEEPYALSPQLDLIRDLIGHTFTFDRIHSAGPLLM</sequence>
<dbReference type="InParanoid" id="L0HGM9"/>
<keyword evidence="1" id="KW-1133">Transmembrane helix</keyword>
<feature type="transmembrane region" description="Helical" evidence="1">
    <location>
        <begin position="7"/>
        <end position="26"/>
    </location>
</feature>
<proteinExistence type="predicted"/>
<dbReference type="Proteomes" id="UP000010824">
    <property type="component" value="Chromosome"/>
</dbReference>
<dbReference type="GeneID" id="14308322"/>
<dbReference type="AlphaFoldDB" id="L0HGM9"/>
<reference evidence="2 3" key="2">
    <citation type="journal article" date="2014" name="Genome Announc.">
        <title>Complete Genome Sequence of Methanoregula formicica SMSPT, a Mesophilic Hydrogenotrophic Methanogen Isolated from a Methanogenic Upflow Anaerobic Sludge Blanket Reactor.</title>
        <authorList>
            <person name="Yamamoto K."/>
            <person name="Tamaki H."/>
            <person name="Cadillo-Quiroz H."/>
            <person name="Imachi H."/>
            <person name="Kyrpides N."/>
            <person name="Woyke T."/>
            <person name="Goodwin L."/>
            <person name="Zinder S.H."/>
            <person name="Kamagata Y."/>
            <person name="Liu W.T."/>
        </authorList>
    </citation>
    <scope>NUCLEOTIDE SEQUENCE [LARGE SCALE GENOMIC DNA]</scope>
    <source>
        <strain evidence="3">DSM 22288 / NBRC 105244 / SMSP</strain>
    </source>
</reference>